<dbReference type="PROSITE" id="PS51257">
    <property type="entry name" value="PROKAR_LIPOPROTEIN"/>
    <property type="match status" value="1"/>
</dbReference>
<feature type="signal peptide" evidence="1">
    <location>
        <begin position="1"/>
        <end position="21"/>
    </location>
</feature>
<comment type="caution">
    <text evidence="2">The sequence shown here is derived from an EMBL/GenBank/DDBJ whole genome shotgun (WGS) entry which is preliminary data.</text>
</comment>
<sequence length="141" mass="15222">MPRIPLLIILVTLLGACSRQAPEMTVSKHAQVYRHAQNSAEPGRRGPTTQVISEAQRQQIQTWLEQNRSGWSGHTPVASLLPHWCVEVHTATGEAGSLCSYGNLIVLGTAGAPRLEKSIGEQDARSLGQLLIQPIAAQDTP</sequence>
<gene>
    <name evidence="2" type="ORF">DBO85_05625</name>
</gene>
<dbReference type="RefSeq" id="WP_108106104.1">
    <property type="nucleotide sequence ID" value="NZ_QASN01000008.1"/>
</dbReference>
<keyword evidence="3" id="KW-1185">Reference proteome</keyword>
<evidence type="ECO:0000313" key="2">
    <source>
        <dbReference type="EMBL" id="PTU75307.1"/>
    </source>
</evidence>
<reference evidence="2 3" key="1">
    <citation type="submission" date="2018-04" db="EMBL/GenBank/DDBJ databases">
        <title>Pseudomonas sp. nov., isolated from mangrove soil.</title>
        <authorList>
            <person name="Chen C."/>
        </authorList>
    </citation>
    <scope>NUCLEOTIDE SEQUENCE [LARGE SCALE GENOMIC DNA]</scope>
    <source>
        <strain evidence="2 3">TC-11</strain>
    </source>
</reference>
<organism evidence="2 3">
    <name type="scientific">Pseudomonas mangrovi</name>
    <dbReference type="NCBI Taxonomy" id="2161748"/>
    <lineage>
        <taxon>Bacteria</taxon>
        <taxon>Pseudomonadati</taxon>
        <taxon>Pseudomonadota</taxon>
        <taxon>Gammaproteobacteria</taxon>
        <taxon>Pseudomonadales</taxon>
        <taxon>Pseudomonadaceae</taxon>
        <taxon>Pseudomonas</taxon>
    </lineage>
</organism>
<name>A0A2T5PC96_9PSED</name>
<dbReference type="EMBL" id="QASN01000008">
    <property type="protein sequence ID" value="PTU75307.1"/>
    <property type="molecule type" value="Genomic_DNA"/>
</dbReference>
<keyword evidence="1" id="KW-0732">Signal</keyword>
<accession>A0A2T5PC96</accession>
<evidence type="ECO:0008006" key="4">
    <source>
        <dbReference type="Google" id="ProtNLM"/>
    </source>
</evidence>
<proteinExistence type="predicted"/>
<dbReference type="AlphaFoldDB" id="A0A2T5PC96"/>
<protein>
    <recommendedName>
        <fullName evidence="4">Lipoprotein</fullName>
    </recommendedName>
</protein>
<dbReference type="Proteomes" id="UP000244064">
    <property type="component" value="Unassembled WGS sequence"/>
</dbReference>
<evidence type="ECO:0000313" key="3">
    <source>
        <dbReference type="Proteomes" id="UP000244064"/>
    </source>
</evidence>
<evidence type="ECO:0000256" key="1">
    <source>
        <dbReference type="SAM" id="SignalP"/>
    </source>
</evidence>
<feature type="chain" id="PRO_5015638475" description="Lipoprotein" evidence="1">
    <location>
        <begin position="22"/>
        <end position="141"/>
    </location>
</feature>